<evidence type="ECO:0000313" key="1">
    <source>
        <dbReference type="EMBL" id="SEN46821.1"/>
    </source>
</evidence>
<dbReference type="InterPro" id="IPR019587">
    <property type="entry name" value="Polyketide_cyclase/dehydratase"/>
</dbReference>
<dbReference type="SUPFAM" id="SSF55961">
    <property type="entry name" value="Bet v1-like"/>
    <property type="match status" value="1"/>
</dbReference>
<sequence length="179" mass="20524">MRFIKLLIISVLCFAVLIFLLSLLFPSKAVVERSGVIDAPVAVVYSQINELKTWQEWNPWTKLEAANTLQFSNPSQGKNAWYSWTSANDAASGKLTVLRSEPDKGVYYNMLFKDMRPMMGGLEIRPSKEGTGTVIHWYMETKLGWKPWWKLRGFMADRLMGPQVEQGLTELKARCEKMK</sequence>
<dbReference type="OrthoDB" id="9807923at2"/>
<dbReference type="RefSeq" id="WP_089919927.1">
    <property type="nucleotide sequence ID" value="NZ_FOBB01000010.1"/>
</dbReference>
<dbReference type="Gene3D" id="3.30.530.20">
    <property type="match status" value="1"/>
</dbReference>
<dbReference type="Pfam" id="PF10604">
    <property type="entry name" value="Polyketide_cyc2"/>
    <property type="match status" value="1"/>
</dbReference>
<dbReference type="CDD" id="cd07818">
    <property type="entry name" value="SRPBCC_1"/>
    <property type="match status" value="1"/>
</dbReference>
<accession>A0A1H8GRT6</accession>
<dbReference type="STRING" id="573321.SAMN04488505_110230"/>
<dbReference type="EMBL" id="FOBB01000010">
    <property type="protein sequence ID" value="SEN46821.1"/>
    <property type="molecule type" value="Genomic_DNA"/>
</dbReference>
<evidence type="ECO:0000313" key="2">
    <source>
        <dbReference type="Proteomes" id="UP000198984"/>
    </source>
</evidence>
<organism evidence="1 2">
    <name type="scientific">Chitinophaga rupis</name>
    <dbReference type="NCBI Taxonomy" id="573321"/>
    <lineage>
        <taxon>Bacteria</taxon>
        <taxon>Pseudomonadati</taxon>
        <taxon>Bacteroidota</taxon>
        <taxon>Chitinophagia</taxon>
        <taxon>Chitinophagales</taxon>
        <taxon>Chitinophagaceae</taxon>
        <taxon>Chitinophaga</taxon>
    </lineage>
</organism>
<dbReference type="Proteomes" id="UP000198984">
    <property type="component" value="Unassembled WGS sequence"/>
</dbReference>
<dbReference type="AlphaFoldDB" id="A0A1H8GRT6"/>
<protein>
    <submittedName>
        <fullName evidence="1">Polyketide cyclase / dehydrase and lipid transport</fullName>
    </submittedName>
</protein>
<proteinExistence type="predicted"/>
<keyword evidence="2" id="KW-1185">Reference proteome</keyword>
<gene>
    <name evidence="1" type="ORF">SAMN04488505_110230</name>
</gene>
<name>A0A1H8GRT6_9BACT</name>
<reference evidence="1 2" key="1">
    <citation type="submission" date="2016-10" db="EMBL/GenBank/DDBJ databases">
        <authorList>
            <person name="de Groot N.N."/>
        </authorList>
    </citation>
    <scope>NUCLEOTIDE SEQUENCE [LARGE SCALE GENOMIC DNA]</scope>
    <source>
        <strain evidence="1 2">DSM 21039</strain>
    </source>
</reference>
<dbReference type="InterPro" id="IPR023393">
    <property type="entry name" value="START-like_dom_sf"/>
</dbReference>